<organism evidence="2 3">
    <name type="scientific">Polymorphospora lycopeni</name>
    <dbReference type="NCBI Taxonomy" id="3140240"/>
    <lineage>
        <taxon>Bacteria</taxon>
        <taxon>Bacillati</taxon>
        <taxon>Actinomycetota</taxon>
        <taxon>Actinomycetes</taxon>
        <taxon>Micromonosporales</taxon>
        <taxon>Micromonosporaceae</taxon>
        <taxon>Polymorphospora</taxon>
    </lineage>
</organism>
<dbReference type="Proteomes" id="UP001582793">
    <property type="component" value="Unassembled WGS sequence"/>
</dbReference>
<feature type="transmembrane region" description="Helical" evidence="1">
    <location>
        <begin position="199"/>
        <end position="216"/>
    </location>
</feature>
<gene>
    <name evidence="2" type="ORF">AAFH96_04145</name>
</gene>
<sequence length="226" mass="22901">MTSTHHSAPAVRLTGLLLLTSLTTMVAAAVIVVPSGLTLNPADPAATLAAVNARPGLHLLELGLDVIGWLALTGAGLLMAARARVTGPHLALLPAGLLAAAGLAGLLHDAGNLALTQLAADPADPAAITVTRAVMLVAKWMVNLAGLLWVAALASATFFTTLPAGLRRAGVVAALSGLAAVALPWTTGTAGPSPMLEQVGYVLHLPVMIWYGVLGWRELGGRTYVS</sequence>
<dbReference type="EMBL" id="JBCGDC010000008">
    <property type="protein sequence ID" value="MFB6392294.1"/>
    <property type="molecule type" value="Genomic_DNA"/>
</dbReference>
<feature type="transmembrane region" description="Helical" evidence="1">
    <location>
        <begin position="90"/>
        <end position="108"/>
    </location>
</feature>
<evidence type="ECO:0000313" key="2">
    <source>
        <dbReference type="EMBL" id="MFB6392294.1"/>
    </source>
</evidence>
<evidence type="ECO:0008006" key="4">
    <source>
        <dbReference type="Google" id="ProtNLM"/>
    </source>
</evidence>
<dbReference type="RefSeq" id="WP_375733084.1">
    <property type="nucleotide sequence ID" value="NZ_JBCGDC010000008.1"/>
</dbReference>
<feature type="transmembrane region" description="Helical" evidence="1">
    <location>
        <begin position="169"/>
        <end position="187"/>
    </location>
</feature>
<keyword evidence="1" id="KW-0472">Membrane</keyword>
<feature type="transmembrane region" description="Helical" evidence="1">
    <location>
        <begin position="140"/>
        <end position="162"/>
    </location>
</feature>
<keyword evidence="3" id="KW-1185">Reference proteome</keyword>
<name>A0ABV5CJW0_9ACTN</name>
<evidence type="ECO:0000256" key="1">
    <source>
        <dbReference type="SAM" id="Phobius"/>
    </source>
</evidence>
<feature type="transmembrane region" description="Helical" evidence="1">
    <location>
        <begin position="66"/>
        <end position="83"/>
    </location>
</feature>
<keyword evidence="1" id="KW-1133">Transmembrane helix</keyword>
<comment type="caution">
    <text evidence="2">The sequence shown here is derived from an EMBL/GenBank/DDBJ whole genome shotgun (WGS) entry which is preliminary data.</text>
</comment>
<accession>A0ABV5CJW0</accession>
<protein>
    <recommendedName>
        <fullName evidence="4">DUF4386 family protein</fullName>
    </recommendedName>
</protein>
<reference evidence="2 3" key="1">
    <citation type="submission" date="2024-04" db="EMBL/GenBank/DDBJ databases">
        <title>Polymorphospora sp. isolated from Baiyangdian Lake in Xiong'an New Area.</title>
        <authorList>
            <person name="Zhang X."/>
            <person name="Liu J."/>
        </authorList>
    </citation>
    <scope>NUCLEOTIDE SEQUENCE [LARGE SCALE GENOMIC DNA]</scope>
    <source>
        <strain evidence="2 3">2-325</strain>
    </source>
</reference>
<proteinExistence type="predicted"/>
<keyword evidence="1" id="KW-0812">Transmembrane</keyword>
<evidence type="ECO:0000313" key="3">
    <source>
        <dbReference type="Proteomes" id="UP001582793"/>
    </source>
</evidence>